<evidence type="ECO:0000256" key="3">
    <source>
        <dbReference type="ARBA" id="ARBA00022525"/>
    </source>
</evidence>
<organism evidence="5 6">
    <name type="scientific">Funneliformis mosseae</name>
    <name type="common">Endomycorrhizal fungus</name>
    <name type="synonym">Glomus mosseae</name>
    <dbReference type="NCBI Taxonomy" id="27381"/>
    <lineage>
        <taxon>Eukaryota</taxon>
        <taxon>Fungi</taxon>
        <taxon>Fungi incertae sedis</taxon>
        <taxon>Mucoromycota</taxon>
        <taxon>Glomeromycotina</taxon>
        <taxon>Glomeromycetes</taxon>
        <taxon>Glomerales</taxon>
        <taxon>Glomeraceae</taxon>
        <taxon>Funneliformis</taxon>
    </lineage>
</organism>
<gene>
    <name evidence="5" type="ORF">FMOSSE_LOCUS14909</name>
</gene>
<keyword evidence="3" id="KW-0964">Secreted</keyword>
<protein>
    <submittedName>
        <fullName evidence="5">2417_t:CDS:1</fullName>
    </submittedName>
</protein>
<feature type="non-terminal residue" evidence="5">
    <location>
        <position position="1"/>
    </location>
</feature>
<keyword evidence="6" id="KW-1185">Reference proteome</keyword>
<evidence type="ECO:0000313" key="5">
    <source>
        <dbReference type="EMBL" id="CAG8719823.1"/>
    </source>
</evidence>
<dbReference type="Pfam" id="PF20147">
    <property type="entry name" value="Crinkler"/>
    <property type="match status" value="1"/>
</dbReference>
<dbReference type="GO" id="GO:0005576">
    <property type="term" value="C:extracellular region"/>
    <property type="evidence" value="ECO:0007669"/>
    <property type="project" value="UniProtKB-SubCell"/>
</dbReference>
<accession>A0A9N9I4A4</accession>
<dbReference type="EMBL" id="CAJVPP010013111">
    <property type="protein sequence ID" value="CAG8719823.1"/>
    <property type="molecule type" value="Genomic_DNA"/>
</dbReference>
<comment type="subcellular location">
    <subcellularLocation>
        <location evidence="1">Host cell</location>
    </subcellularLocation>
    <subcellularLocation>
        <location evidence="2">Secreted</location>
    </subcellularLocation>
</comment>
<evidence type="ECO:0000313" key="6">
    <source>
        <dbReference type="Proteomes" id="UP000789375"/>
    </source>
</evidence>
<proteinExistence type="predicted"/>
<dbReference type="InterPro" id="IPR045379">
    <property type="entry name" value="Crinkler_N"/>
</dbReference>
<comment type="caution">
    <text evidence="5">The sequence shown here is derived from an EMBL/GenBank/DDBJ whole genome shotgun (WGS) entry which is preliminary data.</text>
</comment>
<sequence>SSTVTRIETTLFCLVHGEPSSSFFSITVENHENVAGLRKLIKEESEPYLDNFALVNIANILQGREFLPPNKVENIFTTQLNENNIHIIVELPTSHAPDSGSDNEILQFEQQISSVSASDWDKIQAFHGLDNIETINLAIKHLGLNVNDIVNVNAFDFLTTDAGIYLPLRLASTTNAVVVDRFFVAAIFPKCHIRIVFELKKRVENKDRYQALAELTRSDLRSNHAVLTVLTDLNDTWVFFWFEQKNVKTLTLPRNTAVALINNNMKLMNQENIAKENNQSEEGAST</sequence>
<evidence type="ECO:0000259" key="4">
    <source>
        <dbReference type="Pfam" id="PF20147"/>
    </source>
</evidence>
<evidence type="ECO:0000256" key="1">
    <source>
        <dbReference type="ARBA" id="ARBA00004340"/>
    </source>
</evidence>
<dbReference type="GO" id="GO:0043657">
    <property type="term" value="C:host cell"/>
    <property type="evidence" value="ECO:0007669"/>
    <property type="project" value="UniProtKB-SubCell"/>
</dbReference>
<name>A0A9N9I4A4_FUNMO</name>
<feature type="domain" description="Crinkler effector protein N-terminal" evidence="4">
    <location>
        <begin position="10"/>
        <end position="51"/>
    </location>
</feature>
<evidence type="ECO:0000256" key="2">
    <source>
        <dbReference type="ARBA" id="ARBA00004613"/>
    </source>
</evidence>
<reference evidence="5" key="1">
    <citation type="submission" date="2021-06" db="EMBL/GenBank/DDBJ databases">
        <authorList>
            <person name="Kallberg Y."/>
            <person name="Tangrot J."/>
            <person name="Rosling A."/>
        </authorList>
    </citation>
    <scope>NUCLEOTIDE SEQUENCE</scope>
    <source>
        <strain evidence="5">87-6 pot B 2015</strain>
    </source>
</reference>
<dbReference type="AlphaFoldDB" id="A0A9N9I4A4"/>
<dbReference type="Proteomes" id="UP000789375">
    <property type="component" value="Unassembled WGS sequence"/>
</dbReference>